<sequence>MIMKYIFIFNVTVTFFYIDELCLRAAGCFHVSLSRDRPAHRSKQPPNFLRMVRFATSALVVLASATLIAGFPFWARDDDDSPPQVKATANPADVIKQIIEGMKDFGGDGD</sequence>
<dbReference type="KEGG" id="nhe:NECHADRAFT_82736"/>
<keyword evidence="3" id="KW-1185">Reference proteome</keyword>
<organism evidence="2 3">
    <name type="scientific">Fusarium vanettenii (strain ATCC MYA-4622 / CBS 123669 / FGSC 9596 / NRRL 45880 / 77-13-4)</name>
    <name type="common">Fusarium solani subsp. pisi</name>
    <dbReference type="NCBI Taxonomy" id="660122"/>
    <lineage>
        <taxon>Eukaryota</taxon>
        <taxon>Fungi</taxon>
        <taxon>Dikarya</taxon>
        <taxon>Ascomycota</taxon>
        <taxon>Pezizomycotina</taxon>
        <taxon>Sordariomycetes</taxon>
        <taxon>Hypocreomycetidae</taxon>
        <taxon>Hypocreales</taxon>
        <taxon>Nectriaceae</taxon>
        <taxon>Fusarium</taxon>
        <taxon>Fusarium solani species complex</taxon>
        <taxon>Fusarium vanettenii</taxon>
    </lineage>
</organism>
<evidence type="ECO:0000256" key="1">
    <source>
        <dbReference type="SAM" id="Phobius"/>
    </source>
</evidence>
<dbReference type="AlphaFoldDB" id="C7YY30"/>
<keyword evidence="1" id="KW-1133">Transmembrane helix</keyword>
<protein>
    <submittedName>
        <fullName evidence="2">Uncharacterized protein</fullName>
    </submittedName>
</protein>
<proteinExistence type="predicted"/>
<feature type="transmembrane region" description="Helical" evidence="1">
    <location>
        <begin position="54"/>
        <end position="75"/>
    </location>
</feature>
<name>C7YY30_FUSV7</name>
<gene>
    <name evidence="2" type="ORF">NECHADRAFT_82736</name>
</gene>
<dbReference type="EMBL" id="GG698902">
    <property type="protein sequence ID" value="EEU43439.1"/>
    <property type="molecule type" value="Genomic_DNA"/>
</dbReference>
<dbReference type="InParanoid" id="C7YY30"/>
<evidence type="ECO:0000313" key="3">
    <source>
        <dbReference type="Proteomes" id="UP000005206"/>
    </source>
</evidence>
<dbReference type="GeneID" id="9677044"/>
<accession>C7YY30</accession>
<dbReference type="RefSeq" id="XP_003049152.1">
    <property type="nucleotide sequence ID" value="XM_003049106.1"/>
</dbReference>
<dbReference type="Proteomes" id="UP000005206">
    <property type="component" value="Chromosome 7"/>
</dbReference>
<dbReference type="OrthoDB" id="10335282at2759"/>
<dbReference type="VEuPathDB" id="FungiDB:NECHADRAFT_82736"/>
<dbReference type="HOGENOM" id="CLU_2171706_0_0_1"/>
<keyword evidence="1" id="KW-0472">Membrane</keyword>
<reference evidence="2 3" key="1">
    <citation type="journal article" date="2009" name="PLoS Genet.">
        <title>The genome of Nectria haematococca: contribution of supernumerary chromosomes to gene expansion.</title>
        <authorList>
            <person name="Coleman J.J."/>
            <person name="Rounsley S.D."/>
            <person name="Rodriguez-Carres M."/>
            <person name="Kuo A."/>
            <person name="Wasmann C.C."/>
            <person name="Grimwood J."/>
            <person name="Schmutz J."/>
            <person name="Taga M."/>
            <person name="White G.J."/>
            <person name="Zhou S."/>
            <person name="Schwartz D.C."/>
            <person name="Freitag M."/>
            <person name="Ma L.J."/>
            <person name="Danchin E.G."/>
            <person name="Henrissat B."/>
            <person name="Coutinho P.M."/>
            <person name="Nelson D.R."/>
            <person name="Straney D."/>
            <person name="Napoli C.A."/>
            <person name="Barker B.M."/>
            <person name="Gribskov M."/>
            <person name="Rep M."/>
            <person name="Kroken S."/>
            <person name="Molnar I."/>
            <person name="Rensing C."/>
            <person name="Kennell J.C."/>
            <person name="Zamora J."/>
            <person name="Farman M.L."/>
            <person name="Selker E.U."/>
            <person name="Salamov A."/>
            <person name="Shapiro H."/>
            <person name="Pangilinan J."/>
            <person name="Lindquist E."/>
            <person name="Lamers C."/>
            <person name="Grigoriev I.V."/>
            <person name="Geiser D.M."/>
            <person name="Covert S.F."/>
            <person name="Temporini E."/>
            <person name="Vanetten H.D."/>
        </authorList>
    </citation>
    <scope>NUCLEOTIDE SEQUENCE [LARGE SCALE GENOMIC DNA]</scope>
    <source>
        <strain evidence="3">ATCC MYA-4622 / CBS 123669 / FGSC 9596 / NRRL 45880 / 77-13-4</strain>
    </source>
</reference>
<evidence type="ECO:0000313" key="2">
    <source>
        <dbReference type="EMBL" id="EEU43439.1"/>
    </source>
</evidence>
<keyword evidence="1" id="KW-0812">Transmembrane</keyword>